<protein>
    <recommendedName>
        <fullName evidence="2">Heterokaryon incompatibility domain-containing protein</fullName>
    </recommendedName>
</protein>
<feature type="compositionally biased region" description="Basic and acidic residues" evidence="1">
    <location>
        <begin position="751"/>
        <end position="774"/>
    </location>
</feature>
<dbReference type="HOGENOM" id="CLU_012435_0_0_1"/>
<accession>A0A086TE08</accession>
<dbReference type="EMBL" id="JPKY01000008">
    <property type="protein sequence ID" value="KFH47590.1"/>
    <property type="molecule type" value="Genomic_DNA"/>
</dbReference>
<name>A0A086TE08_HAPC1</name>
<proteinExistence type="predicted"/>
<organism evidence="3 4">
    <name type="scientific">Hapsidospora chrysogenum (strain ATCC 11550 / CBS 779.69 / DSM 880 / IAM 14645 / JCM 23072 / IMI 49137)</name>
    <name type="common">Acremonium chrysogenum</name>
    <dbReference type="NCBI Taxonomy" id="857340"/>
    <lineage>
        <taxon>Eukaryota</taxon>
        <taxon>Fungi</taxon>
        <taxon>Dikarya</taxon>
        <taxon>Ascomycota</taxon>
        <taxon>Pezizomycotina</taxon>
        <taxon>Sordariomycetes</taxon>
        <taxon>Hypocreomycetidae</taxon>
        <taxon>Hypocreales</taxon>
        <taxon>Bionectriaceae</taxon>
        <taxon>Hapsidospora</taxon>
    </lineage>
</organism>
<feature type="region of interest" description="Disordered" evidence="1">
    <location>
        <begin position="50"/>
        <end position="71"/>
    </location>
</feature>
<keyword evidence="4" id="KW-1185">Reference proteome</keyword>
<dbReference type="STRING" id="857340.A0A086TE08"/>
<evidence type="ECO:0000313" key="4">
    <source>
        <dbReference type="Proteomes" id="UP000029964"/>
    </source>
</evidence>
<comment type="caution">
    <text evidence="3">The sequence shown here is derived from an EMBL/GenBank/DDBJ whole genome shotgun (WGS) entry which is preliminary data.</text>
</comment>
<dbReference type="PANTHER" id="PTHR33112:SF1">
    <property type="entry name" value="HETEROKARYON INCOMPATIBILITY DOMAIN-CONTAINING PROTEIN"/>
    <property type="match status" value="1"/>
</dbReference>
<sequence length="827" mass="90543">MKKFTKILSRRLAKDHDGNHSKHAHKRPTTSSTLYEAPCFHQLSSSRLIYGSGRQPTRGPPPSSSRLDADQSPELTCATCAGINFPTLLDWRPGRPRPWINLSHVLEHEGEPGCPYCAFFRAMLGGDAAAAAAAAPEAGQETAKFAPYLRIRLAFERLGVREKHVLGGAVLIEVMARNKSLPWGYVVKAADEEGASVDGYLGSEGDEVGIRGRTVTPILDPGLVKTWVRFCEEHHQETLQCGGTRSLPEGLRLIDVKDWRLVSVEDLGTEQPEYITLSYADAEGHKPEQEDDSLPEDTPPLITDAIELTKALGYQYLWIDRYCHLTLPSDTRRRQLDLMNDIFAQSSLTLVVAAGGGGLGDGIPGVSVPRDPQLSLKTETGLFVTSLLRPDLEVASSAWASEARSYQEGRLSRRRLVLTPSQAYFQCGTLHCHESLSTPLGLSAEVGLNLGRVFPETGAGTRPEHLKNHIRAYMGKQHGARPEDRLDAFRGILAHYKTRKDLAVDNFLGLPLFHPDAFSTERVVSQTDRLAAALGWLPTCTTLPPQKAASSSPLLLLDRDRCFPSWTWLPWRPPPGQATNNPSHHHHHHHHAFHLGLMDSSHPGGGGVCAPPKMEISVGFGDDVLSWEIDGDAIGRRREEVIRFLRVRSYVFTLRVRREGGIVSLAGDADLGPAPHGAIIAWFRAAAGMDEAGEGSVPDGEYELTGVLVSGRNWRAPGGEKDVTVLICRRDPWRSSDISTTQTKNANAEENTDKKKEDEEAKGQKQEAGRQDPGKLVRLGALTLSYNDFTVVDDDETAVMEGVDLGSGGGGGERGDVHVALREIDIY</sequence>
<evidence type="ECO:0000313" key="3">
    <source>
        <dbReference type="EMBL" id="KFH47590.1"/>
    </source>
</evidence>
<reference evidence="4" key="1">
    <citation type="journal article" date="2014" name="Genome Announc.">
        <title>Genome sequence and annotation of Acremonium chrysogenum, producer of the beta-lactam antibiotic cephalosporin C.</title>
        <authorList>
            <person name="Terfehr D."/>
            <person name="Dahlmann T.A."/>
            <person name="Specht T."/>
            <person name="Zadra I."/>
            <person name="Kuernsteiner H."/>
            <person name="Kueck U."/>
        </authorList>
    </citation>
    <scope>NUCLEOTIDE SEQUENCE [LARGE SCALE GENOMIC DNA]</scope>
    <source>
        <strain evidence="4">ATCC 11550 / CBS 779.69 / DSM 880 / IAM 14645 / JCM 23072 / IMI 49137</strain>
    </source>
</reference>
<feature type="region of interest" description="Disordered" evidence="1">
    <location>
        <begin position="11"/>
        <end position="31"/>
    </location>
</feature>
<feature type="region of interest" description="Disordered" evidence="1">
    <location>
        <begin position="736"/>
        <end position="774"/>
    </location>
</feature>
<dbReference type="InterPro" id="IPR010730">
    <property type="entry name" value="HET"/>
</dbReference>
<gene>
    <name evidence="3" type="ORF">ACRE_015590</name>
</gene>
<dbReference type="PANTHER" id="PTHR33112">
    <property type="entry name" value="DOMAIN PROTEIN, PUTATIVE-RELATED"/>
    <property type="match status" value="1"/>
</dbReference>
<dbReference type="OrthoDB" id="5428863at2759"/>
<feature type="domain" description="Heterokaryon incompatibility" evidence="2">
    <location>
        <begin position="274"/>
        <end position="358"/>
    </location>
</feature>
<evidence type="ECO:0000256" key="1">
    <source>
        <dbReference type="SAM" id="MobiDB-lite"/>
    </source>
</evidence>
<dbReference type="AlphaFoldDB" id="A0A086TE08"/>
<dbReference type="Proteomes" id="UP000029964">
    <property type="component" value="Unassembled WGS sequence"/>
</dbReference>
<evidence type="ECO:0000259" key="2">
    <source>
        <dbReference type="Pfam" id="PF06985"/>
    </source>
</evidence>
<dbReference type="Pfam" id="PF06985">
    <property type="entry name" value="HET"/>
    <property type="match status" value="1"/>
</dbReference>